<keyword evidence="4" id="KW-1003">Cell membrane</keyword>
<evidence type="ECO:0000256" key="7">
    <source>
        <dbReference type="ARBA" id="ARBA00023065"/>
    </source>
</evidence>
<keyword evidence="6 10" id="KW-1133">Transmembrane helix</keyword>
<evidence type="ECO:0000256" key="10">
    <source>
        <dbReference type="SAM" id="Phobius"/>
    </source>
</evidence>
<dbReference type="GO" id="GO:0006811">
    <property type="term" value="P:monoatomic ion transport"/>
    <property type="evidence" value="ECO:0007669"/>
    <property type="project" value="UniProtKB-KW"/>
</dbReference>
<keyword evidence="5 10" id="KW-0812">Transmembrane</keyword>
<feature type="transmembrane region" description="Helical" evidence="10">
    <location>
        <begin position="241"/>
        <end position="264"/>
    </location>
</feature>
<dbReference type="PANTHER" id="PTHR43298">
    <property type="entry name" value="MULTIDRUG RESISTANCE PROTEIN NORM-RELATED"/>
    <property type="match status" value="1"/>
</dbReference>
<feature type="transmembrane region" description="Helical" evidence="10">
    <location>
        <begin position="131"/>
        <end position="153"/>
    </location>
</feature>
<dbReference type="PIRSF" id="PIRSF006603">
    <property type="entry name" value="DinF"/>
    <property type="match status" value="1"/>
</dbReference>
<dbReference type="InterPro" id="IPR002528">
    <property type="entry name" value="MATE_fam"/>
</dbReference>
<evidence type="ECO:0000256" key="2">
    <source>
        <dbReference type="ARBA" id="ARBA00022448"/>
    </source>
</evidence>
<organism evidence="11 12">
    <name type="scientific">Legionella donaldsonii</name>
    <dbReference type="NCBI Taxonomy" id="45060"/>
    <lineage>
        <taxon>Bacteria</taxon>
        <taxon>Pseudomonadati</taxon>
        <taxon>Pseudomonadota</taxon>
        <taxon>Gammaproteobacteria</taxon>
        <taxon>Legionellales</taxon>
        <taxon>Legionellaceae</taxon>
        <taxon>Legionella</taxon>
    </lineage>
</organism>
<keyword evidence="12" id="KW-1185">Reference proteome</keyword>
<dbReference type="CDD" id="cd13131">
    <property type="entry name" value="MATE_NorM_like"/>
    <property type="match status" value="1"/>
</dbReference>
<feature type="transmembrane region" description="Helical" evidence="10">
    <location>
        <begin position="51"/>
        <end position="74"/>
    </location>
</feature>
<evidence type="ECO:0000313" key="12">
    <source>
        <dbReference type="Proteomes" id="UP000254677"/>
    </source>
</evidence>
<accession>A0A378IXY6</accession>
<dbReference type="NCBIfam" id="TIGR00797">
    <property type="entry name" value="matE"/>
    <property type="match status" value="1"/>
</dbReference>
<keyword evidence="7" id="KW-0406">Ion transport</keyword>
<dbReference type="AlphaFoldDB" id="A0A378IXY6"/>
<feature type="transmembrane region" description="Helical" evidence="10">
    <location>
        <begin position="276"/>
        <end position="295"/>
    </location>
</feature>
<evidence type="ECO:0000256" key="9">
    <source>
        <dbReference type="ARBA" id="ARBA00031636"/>
    </source>
</evidence>
<dbReference type="GO" id="GO:0005886">
    <property type="term" value="C:plasma membrane"/>
    <property type="evidence" value="ECO:0007669"/>
    <property type="project" value="UniProtKB-SubCell"/>
</dbReference>
<dbReference type="Pfam" id="PF01554">
    <property type="entry name" value="MatE"/>
    <property type="match status" value="2"/>
</dbReference>
<keyword evidence="8 10" id="KW-0472">Membrane</keyword>
<gene>
    <name evidence="11" type="primary">norM</name>
    <name evidence="11" type="ORF">NCTC13292_00057</name>
</gene>
<feature type="transmembrane region" description="Helical" evidence="10">
    <location>
        <begin position="20"/>
        <end position="39"/>
    </location>
</feature>
<dbReference type="InterPro" id="IPR048279">
    <property type="entry name" value="MdtK-like"/>
</dbReference>
<feature type="transmembrane region" description="Helical" evidence="10">
    <location>
        <begin position="193"/>
        <end position="215"/>
    </location>
</feature>
<feature type="transmembrane region" description="Helical" evidence="10">
    <location>
        <begin position="316"/>
        <end position="334"/>
    </location>
</feature>
<name>A0A378IXY6_9GAMM</name>
<evidence type="ECO:0000256" key="4">
    <source>
        <dbReference type="ARBA" id="ARBA00022475"/>
    </source>
</evidence>
<dbReference type="PANTHER" id="PTHR43298:SF2">
    <property type="entry name" value="FMN_FAD EXPORTER YEEO-RELATED"/>
    <property type="match status" value="1"/>
</dbReference>
<evidence type="ECO:0000256" key="1">
    <source>
        <dbReference type="ARBA" id="ARBA00004429"/>
    </source>
</evidence>
<reference evidence="11 12" key="1">
    <citation type="submission" date="2018-06" db="EMBL/GenBank/DDBJ databases">
        <authorList>
            <consortium name="Pathogen Informatics"/>
            <person name="Doyle S."/>
        </authorList>
    </citation>
    <scope>NUCLEOTIDE SEQUENCE [LARGE SCALE GENOMIC DNA]</scope>
    <source>
        <strain evidence="11 12">NCTC13292</strain>
    </source>
</reference>
<evidence type="ECO:0000256" key="5">
    <source>
        <dbReference type="ARBA" id="ARBA00022692"/>
    </source>
</evidence>
<dbReference type="EMBL" id="UGOA01000001">
    <property type="protein sequence ID" value="STX40313.1"/>
    <property type="molecule type" value="Genomic_DNA"/>
</dbReference>
<comment type="subcellular location">
    <subcellularLocation>
        <location evidence="1">Cell inner membrane</location>
        <topology evidence="1">Multi-pass membrane protein</topology>
    </subcellularLocation>
</comment>
<dbReference type="GO" id="GO:0015297">
    <property type="term" value="F:antiporter activity"/>
    <property type="evidence" value="ECO:0007669"/>
    <property type="project" value="UniProtKB-KW"/>
</dbReference>
<sequence>MWLKILKNDFYPLLKLASPLVISGLVSASIGFFETVFLAHLSHEAMAAGALVSWLFGVFVVIIYGTLGSINVLIAHKHGAQDRHGVASVVRDGLLLAVLLSIPAIFLFWNMAPLFLFFGQKPSLALLAEPYLHALTWGLLPTFIVVALFEFIIGLGHGRVVMLFTTLSVLLALFFSFSLIFGQFGMPALGIAGAGWGTTISYWIMAFILSAYVLVNKHYQVYFSAVFTREKPAFIWELLKIGLPMGVMYCFEVGFFFALTLIMGSLSPQLLAANQIALQYMGTLMSVIFSVAQAVTVRMGHLIGANEIVAAKHANYAGLCLSISFMSLFAIIYWRWPNLLIAIDLDVKNPQNALIINYTKQLFVVSAVFQLLEATRITLFGALRALKDTHFTLITSIISFWGIALPVGYLLATRFNFGGVGLWSGMAIGAGFSMSLLLWRFNKKIKVRMAREN</sequence>
<feature type="transmembrane region" description="Helical" evidence="10">
    <location>
        <begin position="94"/>
        <end position="119"/>
    </location>
</feature>
<feature type="transmembrane region" description="Helical" evidence="10">
    <location>
        <begin position="417"/>
        <end position="439"/>
    </location>
</feature>
<dbReference type="GO" id="GO:0042910">
    <property type="term" value="F:xenobiotic transmembrane transporter activity"/>
    <property type="evidence" value="ECO:0007669"/>
    <property type="project" value="InterPro"/>
</dbReference>
<dbReference type="RefSeq" id="WP_245953916.1">
    <property type="nucleotide sequence ID" value="NZ_UGOA01000001.1"/>
</dbReference>
<dbReference type="InterPro" id="IPR050222">
    <property type="entry name" value="MATE_MdtK"/>
</dbReference>
<proteinExistence type="predicted"/>
<feature type="transmembrane region" description="Helical" evidence="10">
    <location>
        <begin position="393"/>
        <end position="411"/>
    </location>
</feature>
<evidence type="ECO:0000256" key="8">
    <source>
        <dbReference type="ARBA" id="ARBA00023136"/>
    </source>
</evidence>
<dbReference type="Proteomes" id="UP000254677">
    <property type="component" value="Unassembled WGS sequence"/>
</dbReference>
<feature type="transmembrane region" description="Helical" evidence="10">
    <location>
        <begin position="160"/>
        <end position="181"/>
    </location>
</feature>
<keyword evidence="2" id="KW-0813">Transport</keyword>
<evidence type="ECO:0000313" key="11">
    <source>
        <dbReference type="EMBL" id="STX40313.1"/>
    </source>
</evidence>
<evidence type="ECO:0000256" key="3">
    <source>
        <dbReference type="ARBA" id="ARBA00022449"/>
    </source>
</evidence>
<protein>
    <recommendedName>
        <fullName evidence="9">Multidrug-efflux transporter</fullName>
    </recommendedName>
</protein>
<feature type="transmembrane region" description="Helical" evidence="10">
    <location>
        <begin position="354"/>
        <end position="372"/>
    </location>
</feature>
<evidence type="ECO:0000256" key="6">
    <source>
        <dbReference type="ARBA" id="ARBA00022989"/>
    </source>
</evidence>
<keyword evidence="3" id="KW-0050">Antiport</keyword>